<dbReference type="InterPro" id="IPR004387">
    <property type="entry name" value="Pept_M50_Zn"/>
</dbReference>
<keyword evidence="10 11" id="KW-0472">Membrane</keyword>
<dbReference type="Proteomes" id="UP000265489">
    <property type="component" value="Unassembled WGS sequence"/>
</dbReference>
<dbReference type="PANTHER" id="PTHR42837:SF2">
    <property type="entry name" value="MEMBRANE METALLOPROTEASE ARASP2, CHLOROPLASTIC-RELATED"/>
    <property type="match status" value="1"/>
</dbReference>
<dbReference type="Gene3D" id="2.30.42.10">
    <property type="match status" value="1"/>
</dbReference>
<dbReference type="EC" id="3.4.24.-" evidence="11"/>
<evidence type="ECO:0000313" key="15">
    <source>
        <dbReference type="Proteomes" id="UP000265489"/>
    </source>
</evidence>
<dbReference type="Pfam" id="PF02163">
    <property type="entry name" value="Peptidase_M50"/>
    <property type="match status" value="1"/>
</dbReference>
<dbReference type="SUPFAM" id="SSF50156">
    <property type="entry name" value="PDZ domain-like"/>
    <property type="match status" value="1"/>
</dbReference>
<evidence type="ECO:0000256" key="7">
    <source>
        <dbReference type="ARBA" id="ARBA00022833"/>
    </source>
</evidence>
<dbReference type="GO" id="GO:0046872">
    <property type="term" value="F:metal ion binding"/>
    <property type="evidence" value="ECO:0007669"/>
    <property type="project" value="UniProtKB-KW"/>
</dbReference>
<keyword evidence="11" id="KW-0479">Metal-binding</keyword>
<evidence type="ECO:0000313" key="14">
    <source>
        <dbReference type="EMBL" id="RGW75830.1"/>
    </source>
</evidence>
<dbReference type="GO" id="GO:0006508">
    <property type="term" value="P:proteolysis"/>
    <property type="evidence" value="ECO:0007669"/>
    <property type="project" value="UniProtKB-KW"/>
</dbReference>
<name>A0A395WCZ4_9FIRM</name>
<keyword evidence="4 13" id="KW-0645">Protease</keyword>
<sequence length="357" mass="40075">MDFVIGLIAFIIMLSVIVILHELGHFLVAKHFGVYCKEFSIGMGPCLYQKQGKETAFSIRAIPFGGYVMMAGEEDGSQSEEDSWLKDIPENRRLNGIEKWKQVCIMIAGIVMNILLAWIIYMGVALAQGYVVEEAKPVVYVVEENSVAQKAGLEKDDHIIKVLSEDGNSIQPKTQYEILEFIQYHHDTLTLTVKRDGTTFKTTLTPSYDKDMEGYTLGYKAIAYAKKIPWYQSLWVGCQNTWDSATTIFKSLNMIIRGQGLENLSGPVGILNVTSKSVQYGLDMYFSLFAMISLNIGIFNALPIPALDGGRILILLIEKLIGRKVSTKIVENIILASFVLLMILFIYATYNDIARMF</sequence>
<dbReference type="RefSeq" id="WP_118324920.1">
    <property type="nucleotide sequence ID" value="NZ_CATXNH010000013.1"/>
</dbReference>
<comment type="similarity">
    <text evidence="3 11">Belongs to the peptidase M50B family.</text>
</comment>
<keyword evidence="7 11" id="KW-0862">Zinc</keyword>
<evidence type="ECO:0000256" key="9">
    <source>
        <dbReference type="ARBA" id="ARBA00023049"/>
    </source>
</evidence>
<dbReference type="EMBL" id="QSAT01000008">
    <property type="protein sequence ID" value="RGW75830.1"/>
    <property type="molecule type" value="Genomic_DNA"/>
</dbReference>
<dbReference type="AlphaFoldDB" id="A0A395WCZ4"/>
<evidence type="ECO:0000256" key="10">
    <source>
        <dbReference type="ARBA" id="ARBA00023136"/>
    </source>
</evidence>
<evidence type="ECO:0000259" key="12">
    <source>
        <dbReference type="SMART" id="SM00228"/>
    </source>
</evidence>
<comment type="subcellular location">
    <subcellularLocation>
        <location evidence="2">Membrane</location>
        <topology evidence="2">Multi-pass membrane protein</topology>
    </subcellularLocation>
</comment>
<evidence type="ECO:0000313" key="16">
    <source>
        <dbReference type="Proteomes" id="UP000284651"/>
    </source>
</evidence>
<feature type="domain" description="PDZ" evidence="12">
    <location>
        <begin position="120"/>
        <end position="197"/>
    </location>
</feature>
<dbReference type="Proteomes" id="UP000284651">
    <property type="component" value="Unassembled WGS sequence"/>
</dbReference>
<proteinExistence type="inferred from homology"/>
<evidence type="ECO:0000256" key="3">
    <source>
        <dbReference type="ARBA" id="ARBA00007931"/>
    </source>
</evidence>
<protein>
    <recommendedName>
        <fullName evidence="11">Zinc metalloprotease</fullName>
        <ecNumber evidence="11">3.4.24.-</ecNumber>
    </recommendedName>
</protein>
<evidence type="ECO:0000256" key="11">
    <source>
        <dbReference type="RuleBase" id="RU362031"/>
    </source>
</evidence>
<evidence type="ECO:0000256" key="8">
    <source>
        <dbReference type="ARBA" id="ARBA00022989"/>
    </source>
</evidence>
<dbReference type="SMART" id="SM00228">
    <property type="entry name" value="PDZ"/>
    <property type="match status" value="1"/>
</dbReference>
<keyword evidence="5 11" id="KW-0812">Transmembrane</keyword>
<evidence type="ECO:0000256" key="6">
    <source>
        <dbReference type="ARBA" id="ARBA00022801"/>
    </source>
</evidence>
<dbReference type="InterPro" id="IPR001478">
    <property type="entry name" value="PDZ"/>
</dbReference>
<dbReference type="GeneID" id="66579669"/>
<dbReference type="CDD" id="cd06163">
    <property type="entry name" value="S2P-M50_PDZ_RseP-like"/>
    <property type="match status" value="1"/>
</dbReference>
<dbReference type="InterPro" id="IPR036034">
    <property type="entry name" value="PDZ_sf"/>
</dbReference>
<organism evidence="13 15">
    <name type="scientific">Holdemanella biformis</name>
    <dbReference type="NCBI Taxonomy" id="1735"/>
    <lineage>
        <taxon>Bacteria</taxon>
        <taxon>Bacillati</taxon>
        <taxon>Bacillota</taxon>
        <taxon>Erysipelotrichia</taxon>
        <taxon>Erysipelotrichales</taxon>
        <taxon>Erysipelotrichaceae</taxon>
        <taxon>Holdemanella</taxon>
    </lineage>
</organism>
<keyword evidence="9 11" id="KW-0482">Metalloprotease</keyword>
<evidence type="ECO:0000256" key="2">
    <source>
        <dbReference type="ARBA" id="ARBA00004141"/>
    </source>
</evidence>
<dbReference type="GO" id="GO:0016020">
    <property type="term" value="C:membrane"/>
    <property type="evidence" value="ECO:0007669"/>
    <property type="project" value="UniProtKB-SubCell"/>
</dbReference>
<evidence type="ECO:0000256" key="4">
    <source>
        <dbReference type="ARBA" id="ARBA00022670"/>
    </source>
</evidence>
<dbReference type="NCBIfam" id="TIGR00054">
    <property type="entry name" value="RIP metalloprotease RseP"/>
    <property type="match status" value="1"/>
</dbReference>
<feature type="transmembrane region" description="Helical" evidence="11">
    <location>
        <begin position="103"/>
        <end position="124"/>
    </location>
</feature>
<keyword evidence="6 11" id="KW-0378">Hydrolase</keyword>
<gene>
    <name evidence="13" type="primary">rseP</name>
    <name evidence="14" type="ORF">DWV56_03605</name>
    <name evidence="13" type="ORF">DWW32_04540</name>
</gene>
<dbReference type="InterPro" id="IPR008915">
    <property type="entry name" value="Peptidase_M50"/>
</dbReference>
<evidence type="ECO:0000313" key="13">
    <source>
        <dbReference type="EMBL" id="RGU92686.1"/>
    </source>
</evidence>
<feature type="transmembrane region" description="Helical" evidence="11">
    <location>
        <begin position="6"/>
        <end position="28"/>
    </location>
</feature>
<reference evidence="15 16" key="1">
    <citation type="submission" date="2018-08" db="EMBL/GenBank/DDBJ databases">
        <title>A genome reference for cultivated species of the human gut microbiota.</title>
        <authorList>
            <person name="Zou Y."/>
            <person name="Xue W."/>
            <person name="Luo G."/>
        </authorList>
    </citation>
    <scope>NUCLEOTIDE SEQUENCE [LARGE SCALE GENOMIC DNA]</scope>
    <source>
        <strain evidence="14 16">AF10-31</strain>
        <strain evidence="13 15">AF15-20</strain>
    </source>
</reference>
<accession>A0A395WCZ4</accession>
<feature type="transmembrane region" description="Helical" evidence="11">
    <location>
        <begin position="284"/>
        <end position="308"/>
    </location>
</feature>
<comment type="caution">
    <text evidence="13">The sequence shown here is derived from an EMBL/GenBank/DDBJ whole genome shotgun (WGS) entry which is preliminary data.</text>
</comment>
<comment type="cofactor">
    <cofactor evidence="1 11">
        <name>Zn(2+)</name>
        <dbReference type="ChEBI" id="CHEBI:29105"/>
    </cofactor>
</comment>
<dbReference type="PANTHER" id="PTHR42837">
    <property type="entry name" value="REGULATOR OF SIGMA-E PROTEASE RSEP"/>
    <property type="match status" value="1"/>
</dbReference>
<evidence type="ECO:0000256" key="5">
    <source>
        <dbReference type="ARBA" id="ARBA00022692"/>
    </source>
</evidence>
<feature type="transmembrane region" description="Helical" evidence="11">
    <location>
        <begin position="329"/>
        <end position="350"/>
    </location>
</feature>
<dbReference type="EMBL" id="QRYQ01000005">
    <property type="protein sequence ID" value="RGU92686.1"/>
    <property type="molecule type" value="Genomic_DNA"/>
</dbReference>
<evidence type="ECO:0000256" key="1">
    <source>
        <dbReference type="ARBA" id="ARBA00001947"/>
    </source>
</evidence>
<keyword evidence="8 11" id="KW-1133">Transmembrane helix</keyword>
<dbReference type="GO" id="GO:0004222">
    <property type="term" value="F:metalloendopeptidase activity"/>
    <property type="evidence" value="ECO:0007669"/>
    <property type="project" value="InterPro"/>
</dbReference>